<sequence>MSGEVASNSNVVNSQVYNLQQAVADLKGVQTPNTDTQTTLQGNNKLHSATGQEMNMIRLFCEAFREDAAKIGRIAAAIEAKDKQLAQKGE</sequence>
<proteinExistence type="predicted"/>
<evidence type="ECO:0000313" key="1">
    <source>
        <dbReference type="EMBL" id="MBC1491502.1"/>
    </source>
</evidence>
<protein>
    <submittedName>
        <fullName evidence="1">TIGR04197 family type VII secretion effector</fullName>
    </submittedName>
</protein>
<reference evidence="1 2" key="1">
    <citation type="submission" date="2020-03" db="EMBL/GenBank/DDBJ databases">
        <title>Soil Listeria distribution.</title>
        <authorList>
            <person name="Liao J."/>
            <person name="Wiedmann M."/>
        </authorList>
    </citation>
    <scope>NUCLEOTIDE SEQUENCE [LARGE SCALE GENOMIC DNA]</scope>
    <source>
        <strain evidence="1 2">FSL L7-1547</strain>
    </source>
</reference>
<organism evidence="1 2">
    <name type="scientific">Listeria booriae</name>
    <dbReference type="NCBI Taxonomy" id="1552123"/>
    <lineage>
        <taxon>Bacteria</taxon>
        <taxon>Bacillati</taxon>
        <taxon>Bacillota</taxon>
        <taxon>Bacilli</taxon>
        <taxon>Bacillales</taxon>
        <taxon>Listeriaceae</taxon>
        <taxon>Listeria</taxon>
    </lineage>
</organism>
<dbReference type="Proteomes" id="UP000533953">
    <property type="component" value="Unassembled WGS sequence"/>
</dbReference>
<name>A0A7X0XCD6_9LIST</name>
<comment type="caution">
    <text evidence="1">The sequence shown here is derived from an EMBL/GenBank/DDBJ whole genome shotgun (WGS) entry which is preliminary data.</text>
</comment>
<dbReference type="AlphaFoldDB" id="A0A7X0XCD6"/>
<evidence type="ECO:0000313" key="2">
    <source>
        <dbReference type="Proteomes" id="UP000533953"/>
    </source>
</evidence>
<gene>
    <name evidence="1" type="ORF">HCI99_06655</name>
</gene>
<dbReference type="InterPro" id="IPR021477">
    <property type="entry name" value="TVIIS_effector_SACOL2603_fam"/>
</dbReference>
<dbReference type="NCBIfam" id="TIGR04197">
    <property type="entry name" value="T7SS_SACOL2603"/>
    <property type="match status" value="1"/>
</dbReference>
<dbReference type="RefSeq" id="WP_185401697.1">
    <property type="nucleotide sequence ID" value="NZ_JAARQY010000035.1"/>
</dbReference>
<accession>A0A7X0XCD6</accession>
<dbReference type="EMBL" id="JAASTX010000006">
    <property type="protein sequence ID" value="MBC1491502.1"/>
    <property type="molecule type" value="Genomic_DNA"/>
</dbReference>